<sequence length="78" mass="8213">MFISSPSNIITRSPIPRWTIRASSAAPGVDLKTLEAALAKVLASVPQVLSLPLQVCFSFLDFPASNTHSTSPSSTSTP</sequence>
<protein>
    <submittedName>
        <fullName evidence="1">Uncharacterized protein</fullName>
    </submittedName>
</protein>
<dbReference type="EMBL" id="DUZY01000002">
    <property type="protein sequence ID" value="DAD28226.1"/>
    <property type="molecule type" value="Genomic_DNA"/>
</dbReference>
<dbReference type="Proteomes" id="UP000607653">
    <property type="component" value="Unassembled WGS sequence"/>
</dbReference>
<accession>A0A822YAX9</accession>
<evidence type="ECO:0000313" key="1">
    <source>
        <dbReference type="EMBL" id="DAD28226.1"/>
    </source>
</evidence>
<proteinExistence type="predicted"/>
<organism evidence="1 2">
    <name type="scientific">Nelumbo nucifera</name>
    <name type="common">Sacred lotus</name>
    <dbReference type="NCBI Taxonomy" id="4432"/>
    <lineage>
        <taxon>Eukaryota</taxon>
        <taxon>Viridiplantae</taxon>
        <taxon>Streptophyta</taxon>
        <taxon>Embryophyta</taxon>
        <taxon>Tracheophyta</taxon>
        <taxon>Spermatophyta</taxon>
        <taxon>Magnoliopsida</taxon>
        <taxon>Proteales</taxon>
        <taxon>Nelumbonaceae</taxon>
        <taxon>Nelumbo</taxon>
    </lineage>
</organism>
<name>A0A822YAX9_NELNU</name>
<reference evidence="1 2" key="1">
    <citation type="journal article" date="2020" name="Mol. Biol. Evol.">
        <title>Distinct Expression and Methylation Patterns for Genes with Different Fates following a Single Whole-Genome Duplication in Flowering Plants.</title>
        <authorList>
            <person name="Shi T."/>
            <person name="Rahmani R.S."/>
            <person name="Gugger P.F."/>
            <person name="Wang M."/>
            <person name="Li H."/>
            <person name="Zhang Y."/>
            <person name="Li Z."/>
            <person name="Wang Q."/>
            <person name="Van de Peer Y."/>
            <person name="Marchal K."/>
            <person name="Chen J."/>
        </authorList>
    </citation>
    <scope>NUCLEOTIDE SEQUENCE [LARGE SCALE GENOMIC DNA]</scope>
    <source>
        <tissue evidence="1">Leaf</tissue>
    </source>
</reference>
<comment type="caution">
    <text evidence="1">The sequence shown here is derived from an EMBL/GenBank/DDBJ whole genome shotgun (WGS) entry which is preliminary data.</text>
</comment>
<evidence type="ECO:0000313" key="2">
    <source>
        <dbReference type="Proteomes" id="UP000607653"/>
    </source>
</evidence>
<keyword evidence="2" id="KW-1185">Reference proteome</keyword>
<dbReference type="AlphaFoldDB" id="A0A822YAX9"/>
<gene>
    <name evidence="1" type="ORF">HUJ06_029694</name>
</gene>